<reference evidence="3" key="1">
    <citation type="journal article" date="2023" name="Mol. Phylogenet. Evol.">
        <title>Genome-scale phylogeny and comparative genomics of the fungal order Sordariales.</title>
        <authorList>
            <person name="Hensen N."/>
            <person name="Bonometti L."/>
            <person name="Westerberg I."/>
            <person name="Brannstrom I.O."/>
            <person name="Guillou S."/>
            <person name="Cros-Aarteil S."/>
            <person name="Calhoun S."/>
            <person name="Haridas S."/>
            <person name="Kuo A."/>
            <person name="Mondo S."/>
            <person name="Pangilinan J."/>
            <person name="Riley R."/>
            <person name="LaButti K."/>
            <person name="Andreopoulos B."/>
            <person name="Lipzen A."/>
            <person name="Chen C."/>
            <person name="Yan M."/>
            <person name="Daum C."/>
            <person name="Ng V."/>
            <person name="Clum A."/>
            <person name="Steindorff A."/>
            <person name="Ohm R.A."/>
            <person name="Martin F."/>
            <person name="Silar P."/>
            <person name="Natvig D.O."/>
            <person name="Lalanne C."/>
            <person name="Gautier V."/>
            <person name="Ament-Velasquez S.L."/>
            <person name="Kruys A."/>
            <person name="Hutchinson M.I."/>
            <person name="Powell A.J."/>
            <person name="Barry K."/>
            <person name="Miller A.N."/>
            <person name="Grigoriev I.V."/>
            <person name="Debuchy R."/>
            <person name="Gladieux P."/>
            <person name="Hiltunen Thoren M."/>
            <person name="Johannesson H."/>
        </authorList>
    </citation>
    <scope>NUCLEOTIDE SEQUENCE</scope>
    <source>
        <strain evidence="3">CBS 103.79</strain>
    </source>
</reference>
<organism evidence="3 4">
    <name type="scientific">Staphylotrichum tortipilum</name>
    <dbReference type="NCBI Taxonomy" id="2831512"/>
    <lineage>
        <taxon>Eukaryota</taxon>
        <taxon>Fungi</taxon>
        <taxon>Dikarya</taxon>
        <taxon>Ascomycota</taxon>
        <taxon>Pezizomycotina</taxon>
        <taxon>Sordariomycetes</taxon>
        <taxon>Sordariomycetidae</taxon>
        <taxon>Sordariales</taxon>
        <taxon>Chaetomiaceae</taxon>
        <taxon>Staphylotrichum</taxon>
    </lineage>
</organism>
<protein>
    <recommendedName>
        <fullName evidence="2">Heterokaryon incompatibility domain-containing protein</fullName>
    </recommendedName>
</protein>
<dbReference type="PANTHER" id="PTHR24148">
    <property type="entry name" value="ANKYRIN REPEAT DOMAIN-CONTAINING PROTEIN 39 HOMOLOG-RELATED"/>
    <property type="match status" value="1"/>
</dbReference>
<feature type="domain" description="Heterokaryon incompatibility" evidence="2">
    <location>
        <begin position="1"/>
        <end position="103"/>
    </location>
</feature>
<keyword evidence="4" id="KW-1185">Reference proteome</keyword>
<comment type="caution">
    <text evidence="3">The sequence shown here is derived from an EMBL/GenBank/DDBJ whole genome shotgun (WGS) entry which is preliminary data.</text>
</comment>
<keyword evidence="1" id="KW-0472">Membrane</keyword>
<feature type="transmembrane region" description="Helical" evidence="1">
    <location>
        <begin position="235"/>
        <end position="255"/>
    </location>
</feature>
<dbReference type="InterPro" id="IPR010730">
    <property type="entry name" value="HET"/>
</dbReference>
<reference evidence="3" key="2">
    <citation type="submission" date="2023-05" db="EMBL/GenBank/DDBJ databases">
        <authorList>
            <consortium name="Lawrence Berkeley National Laboratory"/>
            <person name="Steindorff A."/>
            <person name="Hensen N."/>
            <person name="Bonometti L."/>
            <person name="Westerberg I."/>
            <person name="Brannstrom I.O."/>
            <person name="Guillou S."/>
            <person name="Cros-Aarteil S."/>
            <person name="Calhoun S."/>
            <person name="Haridas S."/>
            <person name="Kuo A."/>
            <person name="Mondo S."/>
            <person name="Pangilinan J."/>
            <person name="Riley R."/>
            <person name="Labutti K."/>
            <person name="Andreopoulos B."/>
            <person name="Lipzen A."/>
            <person name="Chen C."/>
            <person name="Yanf M."/>
            <person name="Daum C."/>
            <person name="Ng V."/>
            <person name="Clum A."/>
            <person name="Ohm R."/>
            <person name="Martin F."/>
            <person name="Silar P."/>
            <person name="Natvig D."/>
            <person name="Lalanne C."/>
            <person name="Gautier V."/>
            <person name="Ament-Velasquez S.L."/>
            <person name="Kruys A."/>
            <person name="Hutchinson M.I."/>
            <person name="Powell A.J."/>
            <person name="Barry K."/>
            <person name="Miller A.N."/>
            <person name="Grigoriev I.V."/>
            <person name="Debuchy R."/>
            <person name="Gladieux P."/>
            <person name="Thoren M.H."/>
            <person name="Johannesson H."/>
        </authorList>
    </citation>
    <scope>NUCLEOTIDE SEQUENCE</scope>
    <source>
        <strain evidence="3">CBS 103.79</strain>
    </source>
</reference>
<keyword evidence="1" id="KW-0812">Transmembrane</keyword>
<evidence type="ECO:0000313" key="3">
    <source>
        <dbReference type="EMBL" id="KAK3897503.1"/>
    </source>
</evidence>
<dbReference type="AlphaFoldDB" id="A0AAN6MCL4"/>
<dbReference type="Pfam" id="PF26639">
    <property type="entry name" value="Het-6_barrel"/>
    <property type="match status" value="1"/>
</dbReference>
<keyword evidence="1" id="KW-1133">Transmembrane helix</keyword>
<evidence type="ECO:0000259" key="2">
    <source>
        <dbReference type="Pfam" id="PF06985"/>
    </source>
</evidence>
<sequence>MEEIYQWANPVLVWLGRATEQSDRAFFMMRWTTLMDTPRRIFWPTIRGAVMGAFSKYYGRLDPKWADKPKETPYLTEARANFAEDQRDVLSRQWFFRAWTFQELVLAVNPVLLCGSSEIAWIDFVSALDIKIPDIFAASVAYTASTVWMNIPRPIEWNGRAIRAPILPPCGPALLRKKANRKSVTDAEGGKQSPPPEPDTRFSFRAYLKTRRCRRVSDASDTVYCHSSYTASIPILAAWFLMLIMPWVAAIIVIYAPLMKIRDRLQYAGFISSLVLFSFFVGGDTWLDPSYVYASRATSATGSAPARAAVADRRLTVTGILYDACAVSFPSFAVVDEAEITPGLDPASPAGQTILALHTWIARTCRDIRVDAALDSTPKAIATALMGGELGDVQDEAARQTEEQEFSEWYRVFSDACAAGARGDDAAVVDAAAAAMAANERARGYFVRCCGKLAGKRGLFLTAKRYIGTGPVEMLGSEAGGEGDVIVLVAGAATPLVLRSRGNGEYSVVGPALIPGVMEGEAWEREGGEKVAQDIVLV</sequence>
<evidence type="ECO:0000313" key="4">
    <source>
        <dbReference type="Proteomes" id="UP001303889"/>
    </source>
</evidence>
<accession>A0AAN6MCL4</accession>
<gene>
    <name evidence="3" type="ORF">C8A05DRAFT_38946</name>
</gene>
<dbReference type="Pfam" id="PF06985">
    <property type="entry name" value="HET"/>
    <property type="match status" value="1"/>
</dbReference>
<dbReference type="PANTHER" id="PTHR24148:SF73">
    <property type="entry name" value="HET DOMAIN PROTEIN (AFU_ORTHOLOGUE AFUA_8G01020)"/>
    <property type="match status" value="1"/>
</dbReference>
<name>A0AAN6MCL4_9PEZI</name>
<dbReference type="InterPro" id="IPR052895">
    <property type="entry name" value="HetReg/Transcr_Mod"/>
</dbReference>
<feature type="transmembrane region" description="Helical" evidence="1">
    <location>
        <begin position="267"/>
        <end position="287"/>
    </location>
</feature>
<dbReference type="EMBL" id="MU856148">
    <property type="protein sequence ID" value="KAK3897503.1"/>
    <property type="molecule type" value="Genomic_DNA"/>
</dbReference>
<dbReference type="Proteomes" id="UP001303889">
    <property type="component" value="Unassembled WGS sequence"/>
</dbReference>
<proteinExistence type="predicted"/>
<evidence type="ECO:0000256" key="1">
    <source>
        <dbReference type="SAM" id="Phobius"/>
    </source>
</evidence>